<comment type="catalytic activity">
    <reaction evidence="1">
        <text>Thiol-dependent hydrolysis of ester, thioester, amide, peptide and isopeptide bonds formed by the C-terminal Gly of ubiquitin (a 76-residue protein attached to proteins as an intracellular targeting signal).</text>
        <dbReference type="EC" id="3.4.19.12"/>
    </reaction>
</comment>
<dbReference type="GO" id="GO:0043161">
    <property type="term" value="P:proteasome-mediated ubiquitin-dependent protein catabolic process"/>
    <property type="evidence" value="ECO:0007669"/>
    <property type="project" value="InterPro"/>
</dbReference>
<dbReference type="Pfam" id="PF00443">
    <property type="entry name" value="UCH"/>
    <property type="match status" value="1"/>
</dbReference>
<dbReference type="GO" id="GO:0070628">
    <property type="term" value="F:proteasome binding"/>
    <property type="evidence" value="ECO:0007669"/>
    <property type="project" value="TreeGrafter"/>
</dbReference>
<keyword evidence="4" id="KW-0833">Ubl conjugation pathway</keyword>
<dbReference type="AlphaFoldDB" id="A0A7G2C3G0"/>
<dbReference type="InterPro" id="IPR038765">
    <property type="entry name" value="Papain-like_cys_pep_sf"/>
</dbReference>
<evidence type="ECO:0000259" key="8">
    <source>
        <dbReference type="PROSITE" id="PS50053"/>
    </source>
</evidence>
<gene>
    <name evidence="10" type="ORF">ADEAN_000149900</name>
</gene>
<dbReference type="SUPFAM" id="SSF54236">
    <property type="entry name" value="Ubiquitin-like"/>
    <property type="match status" value="1"/>
</dbReference>
<dbReference type="InterPro" id="IPR028889">
    <property type="entry name" value="USP"/>
</dbReference>
<dbReference type="Pfam" id="PF00240">
    <property type="entry name" value="ubiquitin"/>
    <property type="match status" value="1"/>
</dbReference>
<proteinExistence type="predicted"/>
<dbReference type="Proteomes" id="UP000515908">
    <property type="component" value="Chromosome 02"/>
</dbReference>
<dbReference type="EC" id="3.4.19.12" evidence="2"/>
<keyword evidence="5 10" id="KW-0378">Hydrolase</keyword>
<evidence type="ECO:0000256" key="4">
    <source>
        <dbReference type="ARBA" id="ARBA00022786"/>
    </source>
</evidence>
<dbReference type="PROSITE" id="PS50235">
    <property type="entry name" value="USP_3"/>
    <property type="match status" value="1"/>
</dbReference>
<evidence type="ECO:0000313" key="10">
    <source>
        <dbReference type="EMBL" id="CAD2214055.1"/>
    </source>
</evidence>
<dbReference type="PROSITE" id="PS50053">
    <property type="entry name" value="UBIQUITIN_2"/>
    <property type="match status" value="1"/>
</dbReference>
<evidence type="ECO:0000256" key="2">
    <source>
        <dbReference type="ARBA" id="ARBA00012759"/>
    </source>
</evidence>
<dbReference type="GO" id="GO:0004843">
    <property type="term" value="F:cysteine-type deubiquitinase activity"/>
    <property type="evidence" value="ECO:0007669"/>
    <property type="project" value="UniProtKB-EC"/>
</dbReference>
<dbReference type="InterPro" id="IPR000626">
    <property type="entry name" value="Ubiquitin-like_dom"/>
</dbReference>
<feature type="domain" description="USP" evidence="9">
    <location>
        <begin position="101"/>
        <end position="443"/>
    </location>
</feature>
<dbReference type="SUPFAM" id="SSF54001">
    <property type="entry name" value="Cysteine proteinases"/>
    <property type="match status" value="1"/>
</dbReference>
<dbReference type="VEuPathDB" id="TriTrypDB:ADEAN_000149900"/>
<dbReference type="GO" id="GO:0061136">
    <property type="term" value="P:regulation of proteasomal protein catabolic process"/>
    <property type="evidence" value="ECO:0007669"/>
    <property type="project" value="TreeGrafter"/>
</dbReference>
<dbReference type="Gene3D" id="3.10.20.90">
    <property type="entry name" value="Phosphatidylinositol 3-kinase Catalytic Subunit, Chain A, domain 1"/>
    <property type="match status" value="1"/>
</dbReference>
<dbReference type="PANTHER" id="PTHR43982:SF1">
    <property type="entry name" value="UBIQUITIN CARBOXYL-TERMINAL HYDROLASE 14"/>
    <property type="match status" value="1"/>
</dbReference>
<reference evidence="10 11" key="1">
    <citation type="submission" date="2020-08" db="EMBL/GenBank/DDBJ databases">
        <authorList>
            <person name="Newling K."/>
            <person name="Davey J."/>
            <person name="Forrester S."/>
        </authorList>
    </citation>
    <scope>NUCLEOTIDE SEQUENCE [LARGE SCALE GENOMIC DNA]</scope>
    <source>
        <strain evidence="11">Crithidia deanei Carvalho (ATCC PRA-265)</strain>
    </source>
</reference>
<name>A0A7G2C3G0_9TRYP</name>
<dbReference type="Gene3D" id="3.90.70.10">
    <property type="entry name" value="Cysteine proteinases"/>
    <property type="match status" value="1"/>
</dbReference>
<feature type="domain" description="Ubiquitin-like" evidence="8">
    <location>
        <begin position="4"/>
        <end position="70"/>
    </location>
</feature>
<protein>
    <recommendedName>
        <fullName evidence="2">ubiquitinyl hydrolase 1</fullName>
        <ecNumber evidence="2">3.4.19.12</ecNumber>
    </recommendedName>
</protein>
<dbReference type="InterPro" id="IPR001394">
    <property type="entry name" value="Peptidase_C19_UCH"/>
</dbReference>
<keyword evidence="11" id="KW-1185">Reference proteome</keyword>
<dbReference type="GO" id="GO:0016579">
    <property type="term" value="P:protein deubiquitination"/>
    <property type="evidence" value="ECO:0007669"/>
    <property type="project" value="InterPro"/>
</dbReference>
<evidence type="ECO:0000256" key="6">
    <source>
        <dbReference type="ARBA" id="ARBA00022807"/>
    </source>
</evidence>
<dbReference type="InterPro" id="IPR018200">
    <property type="entry name" value="USP_CS"/>
</dbReference>
<feature type="compositionally biased region" description="Basic and acidic residues" evidence="7">
    <location>
        <begin position="330"/>
        <end position="360"/>
    </location>
</feature>
<evidence type="ECO:0000256" key="7">
    <source>
        <dbReference type="SAM" id="MobiDB-lite"/>
    </source>
</evidence>
<sequence length="454" mass="50560">MSIVKIKWGKETLEIAIDLESTVQALKELIKEKTGIPIEKQKIMGLKPNVPDTTSLSKCGLAPGKTLMLIGSADTTGIPKVVAVKTEADDAGHSDTSPTSNGLVNFGNTCYMNSALEMVRSIPEIPEAFADTPSTNPLVKSYCELLKGLNSTKNAVTPLQFWTTLCQTNATFMERDDHGRLMQQDAQEALSVVLQEVSGALPPKYTQLLKGTLSQTMKCTEEGGEPACTTTSPFTMLSCNITGEVQTLEAGLQQGFNEEFNARSDMLGREAKFSKVSRIDAFPEYVFVHMIRFSWRNDIQKKAKILKPISFPLILDLTLVCTDELKEKAKPAREAVKERRDKEIEKRKRGRNAEDEKQPEEGQPNDVPPEILHNESGYYELCGVISHKGRSADGGHYVYWGKKANRWLIYDDEHVAEVSEEDVLRLRGIGEAHIAYVLLYRSRDPITKRPVLPL</sequence>
<organism evidence="10 11">
    <name type="scientific">Angomonas deanei</name>
    <dbReference type="NCBI Taxonomy" id="59799"/>
    <lineage>
        <taxon>Eukaryota</taxon>
        <taxon>Discoba</taxon>
        <taxon>Euglenozoa</taxon>
        <taxon>Kinetoplastea</taxon>
        <taxon>Metakinetoplastina</taxon>
        <taxon>Trypanosomatida</taxon>
        <taxon>Trypanosomatidae</taxon>
        <taxon>Strigomonadinae</taxon>
        <taxon>Angomonas</taxon>
    </lineage>
</organism>
<evidence type="ECO:0000259" key="9">
    <source>
        <dbReference type="PROSITE" id="PS50235"/>
    </source>
</evidence>
<evidence type="ECO:0000313" key="11">
    <source>
        <dbReference type="Proteomes" id="UP000515908"/>
    </source>
</evidence>
<evidence type="ECO:0000256" key="3">
    <source>
        <dbReference type="ARBA" id="ARBA00022670"/>
    </source>
</evidence>
<dbReference type="PANTHER" id="PTHR43982">
    <property type="entry name" value="UBIQUITIN CARBOXYL-TERMINAL HYDROLASE"/>
    <property type="match status" value="1"/>
</dbReference>
<evidence type="ECO:0000256" key="1">
    <source>
        <dbReference type="ARBA" id="ARBA00000707"/>
    </source>
</evidence>
<dbReference type="SMART" id="SM00213">
    <property type="entry name" value="UBQ"/>
    <property type="match status" value="1"/>
</dbReference>
<evidence type="ECO:0000256" key="5">
    <source>
        <dbReference type="ARBA" id="ARBA00022801"/>
    </source>
</evidence>
<dbReference type="EMBL" id="LR877146">
    <property type="protein sequence ID" value="CAD2214055.1"/>
    <property type="molecule type" value="Genomic_DNA"/>
</dbReference>
<dbReference type="InterPro" id="IPR029071">
    <property type="entry name" value="Ubiquitin-like_domsf"/>
</dbReference>
<keyword evidence="3" id="KW-0645">Protease</keyword>
<keyword evidence="6" id="KW-0788">Thiol protease</keyword>
<dbReference type="PROSITE" id="PS00973">
    <property type="entry name" value="USP_2"/>
    <property type="match status" value="1"/>
</dbReference>
<accession>A0A7G2C3G0</accession>
<feature type="region of interest" description="Disordered" evidence="7">
    <location>
        <begin position="330"/>
        <end position="369"/>
    </location>
</feature>
<dbReference type="InterPro" id="IPR044635">
    <property type="entry name" value="UBP14-like"/>
</dbReference>
<dbReference type="OrthoDB" id="333239at2759"/>